<name>A0A1V3KRN2_9PAST</name>
<evidence type="ECO:0000313" key="2">
    <source>
        <dbReference type="Proteomes" id="UP000189114"/>
    </source>
</evidence>
<organism evidence="1 2">
    <name type="scientific">Rodentibacter caecimuris</name>
    <dbReference type="NCBI Taxonomy" id="1796644"/>
    <lineage>
        <taxon>Bacteria</taxon>
        <taxon>Pseudomonadati</taxon>
        <taxon>Pseudomonadota</taxon>
        <taxon>Gammaproteobacteria</taxon>
        <taxon>Pasteurellales</taxon>
        <taxon>Pasteurellaceae</taxon>
        <taxon>Rodentibacter</taxon>
    </lineage>
</organism>
<dbReference type="InterPro" id="IPR010352">
    <property type="entry name" value="DUF945"/>
</dbReference>
<protein>
    <recommendedName>
        <fullName evidence="3">GTP-binding protein</fullName>
    </recommendedName>
</protein>
<evidence type="ECO:0000313" key="1">
    <source>
        <dbReference type="EMBL" id="OOF80000.1"/>
    </source>
</evidence>
<sequence>MKKSKIAIGVIAVLGAAWVGGTWFTGQTAESEYKRQIELNNQKFRALGGSDSFNVEFKNKQFERGFFSSQVEDEIVISLPKEEKQWIIPFSSTLYHGPLPLNQLTKFNFMPAMFALEGAVGKNETTQPLFDIIKSDKPIQYQAATSYGLTTKGALKVLAGEFVDPKSAKNKLTWSNMDIDFDVNKDLSGQYDASIPYVTFDLAGNAEIENHSDENNLESEKFHWKGIKFSTTFAPTKWPYLYTGKGTSSIESMEVTNLDKNGITMSVVEKDVKSTSEVNLEGDFLSLKATNNIDALIIDNKDLGKIAYNIELNHFEANAINALFESLISVLKEGNTGEVNQIIEVWAKQYGMAIFNNQPQIKLNPISISDNQGKVALDMNIALAKDPKLDVMRGHLYKQFTDFVVDIQVDKATAENLMTKFFQEEDKASIKAKIEEMAAEVASKGIAVNNEKSVTMKLVLENGELKLNGQSVPEEQVVSVIFMLLMGAAMQH</sequence>
<comment type="caution">
    <text evidence="1">The sequence shown here is derived from an EMBL/GenBank/DDBJ whole genome shotgun (WGS) entry which is preliminary data.</text>
</comment>
<dbReference type="RefSeq" id="WP_077585926.1">
    <property type="nucleotide sequence ID" value="NZ_MLAE01000001.1"/>
</dbReference>
<proteinExistence type="predicted"/>
<dbReference type="Proteomes" id="UP000189114">
    <property type="component" value="Unassembled WGS sequence"/>
</dbReference>
<reference evidence="2" key="1">
    <citation type="submission" date="2016-10" db="EMBL/GenBank/DDBJ databases">
        <title>Rodentibacter gen. nov. and new species.</title>
        <authorList>
            <person name="Christensen H."/>
        </authorList>
    </citation>
    <scope>NUCLEOTIDE SEQUENCE [LARGE SCALE GENOMIC DNA]</scope>
    <source>
        <strain evidence="2">Ppn152</strain>
    </source>
</reference>
<dbReference type="AlphaFoldDB" id="A0A1V3KRN2"/>
<accession>A0A1V3KRN2</accession>
<evidence type="ECO:0008006" key="3">
    <source>
        <dbReference type="Google" id="ProtNLM"/>
    </source>
</evidence>
<gene>
    <name evidence="1" type="ORF">BKG96_00245</name>
</gene>
<dbReference type="EMBL" id="MLAE01000001">
    <property type="protein sequence ID" value="OOF80000.1"/>
    <property type="molecule type" value="Genomic_DNA"/>
</dbReference>
<dbReference type="Pfam" id="PF06097">
    <property type="entry name" value="DUF945"/>
    <property type="match status" value="1"/>
</dbReference>